<reference evidence="2 4" key="2">
    <citation type="submission" date="2020-08" db="EMBL/GenBank/DDBJ databases">
        <title>Sequencing the genomes of 1000 actinobacteria strains.</title>
        <authorList>
            <person name="Klenk H.-P."/>
        </authorList>
    </citation>
    <scope>NUCLEOTIDE SEQUENCE [LARGE SCALE GENOMIC DNA]</scope>
    <source>
        <strain evidence="2 4">DSM 21065</strain>
    </source>
</reference>
<comment type="caution">
    <text evidence="1">The sequence shown here is derived from an EMBL/GenBank/DDBJ whole genome shotgun (WGS) entry which is preliminary data.</text>
</comment>
<evidence type="ECO:0000313" key="2">
    <source>
        <dbReference type="EMBL" id="MBB5641790.1"/>
    </source>
</evidence>
<gene>
    <name evidence="2" type="ORF">BJ997_002338</name>
    <name evidence="1" type="ORF">GY21_13535</name>
</gene>
<evidence type="ECO:0000313" key="3">
    <source>
        <dbReference type="Proteomes" id="UP000029864"/>
    </source>
</evidence>
<organism evidence="1 3">
    <name type="scientific">Cryobacterium roopkundense</name>
    <dbReference type="NCBI Taxonomy" id="1001240"/>
    <lineage>
        <taxon>Bacteria</taxon>
        <taxon>Bacillati</taxon>
        <taxon>Actinomycetota</taxon>
        <taxon>Actinomycetes</taxon>
        <taxon>Micrococcales</taxon>
        <taxon>Microbacteriaceae</taxon>
        <taxon>Cryobacterium</taxon>
    </lineage>
</organism>
<dbReference type="AlphaFoldDB" id="A0A099J2T8"/>
<dbReference type="EMBL" id="JPXF01000058">
    <property type="protein sequence ID" value="KGJ72724.1"/>
    <property type="molecule type" value="Genomic_DNA"/>
</dbReference>
<keyword evidence="3" id="KW-1185">Reference proteome</keyword>
<reference evidence="1" key="1">
    <citation type="submission" date="2014-08" db="EMBL/GenBank/DDBJ databases">
        <authorList>
            <person name="Sisinthy S."/>
        </authorList>
    </citation>
    <scope>NUCLEOTIDE SEQUENCE [LARGE SCALE GENOMIC DNA]</scope>
    <source>
        <strain evidence="1">RuG17</strain>
    </source>
</reference>
<dbReference type="Proteomes" id="UP000029864">
    <property type="component" value="Unassembled WGS sequence"/>
</dbReference>
<name>A0A099J2T8_9MICO</name>
<dbReference type="OrthoDB" id="9955986at2"/>
<dbReference type="EMBL" id="JACHBQ010000001">
    <property type="protein sequence ID" value="MBB5641790.1"/>
    <property type="molecule type" value="Genomic_DNA"/>
</dbReference>
<protein>
    <submittedName>
        <fullName evidence="1">Uncharacterized protein</fullName>
    </submittedName>
</protein>
<evidence type="ECO:0000313" key="4">
    <source>
        <dbReference type="Proteomes" id="UP000561726"/>
    </source>
</evidence>
<proteinExistence type="predicted"/>
<accession>A0A099J2T8</accession>
<sequence>MTTSNLDFNSITGKKGIDQARALRMVLAVLENDCTQSVSVADEVYRDERGSELATWELVVSLAAGLAGVWERRADGEATIDAIREGLMIHAEGKSVHE</sequence>
<dbReference type="RefSeq" id="WP_035837275.1">
    <property type="nucleotide sequence ID" value="NZ_JACHBQ010000001.1"/>
</dbReference>
<dbReference type="Proteomes" id="UP000561726">
    <property type="component" value="Unassembled WGS sequence"/>
</dbReference>
<evidence type="ECO:0000313" key="1">
    <source>
        <dbReference type="EMBL" id="KGJ72724.1"/>
    </source>
</evidence>
<dbReference type="STRING" id="1001240.GY21_13535"/>